<dbReference type="EC" id="4.2.1.75" evidence="3 9"/>
<comment type="pathway">
    <text evidence="1 9">Porphyrin-containing compound metabolism; protoporphyrin-IX biosynthesis; coproporphyrinogen-III from 5-aminolevulinate: step 3/4.</text>
</comment>
<comment type="similarity">
    <text evidence="2 9">Belongs to the uroporphyrinogen-III synthase family.</text>
</comment>
<proteinExistence type="inferred from homology"/>
<dbReference type="EMBL" id="JAUSTP010000001">
    <property type="protein sequence ID" value="MDQ0188291.1"/>
    <property type="molecule type" value="Genomic_DNA"/>
</dbReference>
<sequence>MQRTQTGFAGHVVWVTRPRSEAADLADLIHAMGGCCLTAPLIEIRSRVAPDTLAALANLQAFDGVVVTSANAVRAIATAHAKAAMTPPADSPPWYAVGAATRRAVESLGYRAVVPPGVRSGGQLAEGLAAAAGQGQRLLYLRGQLADSTTAAVLRAAGYTVDEHICYDTVPAPWPEAAWTSFVQAPPPRVLLLFSPSAVQALAAQVDVTSSMLQQETVVGCIGHTTARACRDIGLSVHVVPEKPDAAALVLAAAVEVGRWRHEP</sequence>
<dbReference type="Pfam" id="PF02602">
    <property type="entry name" value="HEM4"/>
    <property type="match status" value="1"/>
</dbReference>
<evidence type="ECO:0000313" key="12">
    <source>
        <dbReference type="Proteomes" id="UP001232973"/>
    </source>
</evidence>
<evidence type="ECO:0000256" key="1">
    <source>
        <dbReference type="ARBA" id="ARBA00004772"/>
    </source>
</evidence>
<dbReference type="Proteomes" id="UP001232973">
    <property type="component" value="Unassembled WGS sequence"/>
</dbReference>
<comment type="caution">
    <text evidence="11">The sequence shown here is derived from an EMBL/GenBank/DDBJ whole genome shotgun (WGS) entry which is preliminary data.</text>
</comment>
<dbReference type="InterPro" id="IPR036108">
    <property type="entry name" value="4pyrrol_syn_uPrphyn_synt_sf"/>
</dbReference>
<evidence type="ECO:0000256" key="6">
    <source>
        <dbReference type="ARBA" id="ARBA00037589"/>
    </source>
</evidence>
<evidence type="ECO:0000256" key="9">
    <source>
        <dbReference type="RuleBase" id="RU366031"/>
    </source>
</evidence>
<comment type="function">
    <text evidence="6 9">Catalyzes cyclization of the linear tetrapyrrole, hydroxymethylbilane, to the macrocyclic uroporphyrinogen III.</text>
</comment>
<evidence type="ECO:0000256" key="7">
    <source>
        <dbReference type="ARBA" id="ARBA00040167"/>
    </source>
</evidence>
<evidence type="ECO:0000256" key="4">
    <source>
        <dbReference type="ARBA" id="ARBA00023239"/>
    </source>
</evidence>
<keyword evidence="12" id="KW-1185">Reference proteome</keyword>
<gene>
    <name evidence="11" type="ORF">J2S03_000095</name>
</gene>
<evidence type="ECO:0000256" key="5">
    <source>
        <dbReference type="ARBA" id="ARBA00023244"/>
    </source>
</evidence>
<keyword evidence="5 9" id="KW-0627">Porphyrin biosynthesis</keyword>
<accession>A0ABT9XDC0</accession>
<dbReference type="CDD" id="cd06578">
    <property type="entry name" value="HemD"/>
    <property type="match status" value="1"/>
</dbReference>
<name>A0ABT9XDC0_9BACL</name>
<evidence type="ECO:0000256" key="2">
    <source>
        <dbReference type="ARBA" id="ARBA00008133"/>
    </source>
</evidence>
<reference evidence="11 12" key="1">
    <citation type="submission" date="2023-07" db="EMBL/GenBank/DDBJ databases">
        <title>Genomic Encyclopedia of Type Strains, Phase IV (KMG-IV): sequencing the most valuable type-strain genomes for metagenomic binning, comparative biology and taxonomic classification.</title>
        <authorList>
            <person name="Goeker M."/>
        </authorList>
    </citation>
    <scope>NUCLEOTIDE SEQUENCE [LARGE SCALE GENOMIC DNA]</scope>
    <source>
        <strain evidence="11 12">DSM 4006</strain>
    </source>
</reference>
<comment type="catalytic activity">
    <reaction evidence="8 9">
        <text>hydroxymethylbilane = uroporphyrinogen III + H2O</text>
        <dbReference type="Rhea" id="RHEA:18965"/>
        <dbReference type="ChEBI" id="CHEBI:15377"/>
        <dbReference type="ChEBI" id="CHEBI:57308"/>
        <dbReference type="ChEBI" id="CHEBI:57845"/>
        <dbReference type="EC" id="4.2.1.75"/>
    </reaction>
</comment>
<dbReference type="RefSeq" id="WP_274455698.1">
    <property type="nucleotide sequence ID" value="NZ_CP067097.1"/>
</dbReference>
<keyword evidence="4 9" id="KW-0456">Lyase</keyword>
<organism evidence="11 12">
    <name type="scientific">Alicyclobacillus cycloheptanicus</name>
    <dbReference type="NCBI Taxonomy" id="1457"/>
    <lineage>
        <taxon>Bacteria</taxon>
        <taxon>Bacillati</taxon>
        <taxon>Bacillota</taxon>
        <taxon>Bacilli</taxon>
        <taxon>Bacillales</taxon>
        <taxon>Alicyclobacillaceae</taxon>
        <taxon>Alicyclobacillus</taxon>
    </lineage>
</organism>
<dbReference type="PANTHER" id="PTHR38042">
    <property type="entry name" value="UROPORPHYRINOGEN-III SYNTHASE, CHLOROPLASTIC"/>
    <property type="match status" value="1"/>
</dbReference>
<evidence type="ECO:0000256" key="3">
    <source>
        <dbReference type="ARBA" id="ARBA00013109"/>
    </source>
</evidence>
<evidence type="ECO:0000259" key="10">
    <source>
        <dbReference type="Pfam" id="PF02602"/>
    </source>
</evidence>
<feature type="domain" description="Tetrapyrrole biosynthesis uroporphyrinogen III synthase" evidence="10">
    <location>
        <begin position="24"/>
        <end position="250"/>
    </location>
</feature>
<evidence type="ECO:0000313" key="11">
    <source>
        <dbReference type="EMBL" id="MDQ0188291.1"/>
    </source>
</evidence>
<dbReference type="PANTHER" id="PTHR38042:SF1">
    <property type="entry name" value="UROPORPHYRINOGEN-III SYNTHASE, CHLOROPLASTIC"/>
    <property type="match status" value="1"/>
</dbReference>
<protein>
    <recommendedName>
        <fullName evidence="7 9">Uroporphyrinogen-III synthase</fullName>
        <ecNumber evidence="3 9">4.2.1.75</ecNumber>
    </recommendedName>
</protein>
<dbReference type="InterPro" id="IPR039793">
    <property type="entry name" value="UROS/Hem4"/>
</dbReference>
<dbReference type="Gene3D" id="3.40.50.10090">
    <property type="match status" value="2"/>
</dbReference>
<dbReference type="InterPro" id="IPR003754">
    <property type="entry name" value="4pyrrol_synth_uPrphyn_synth"/>
</dbReference>
<evidence type="ECO:0000256" key="8">
    <source>
        <dbReference type="ARBA" id="ARBA00048617"/>
    </source>
</evidence>
<dbReference type="SUPFAM" id="SSF69618">
    <property type="entry name" value="HemD-like"/>
    <property type="match status" value="1"/>
</dbReference>